<evidence type="ECO:0000313" key="2">
    <source>
        <dbReference type="Proteomes" id="UP001597212"/>
    </source>
</evidence>
<proteinExistence type="predicted"/>
<keyword evidence="2" id="KW-1185">Reference proteome</keyword>
<dbReference type="EMBL" id="JBHTOK010000010">
    <property type="protein sequence ID" value="MFD1440257.1"/>
    <property type="molecule type" value="Genomic_DNA"/>
</dbReference>
<dbReference type="RefSeq" id="WP_125755049.1">
    <property type="nucleotide sequence ID" value="NZ_JBHTOK010000010.1"/>
</dbReference>
<gene>
    <name evidence="1" type="ORF">ACFQ5K_02460</name>
</gene>
<evidence type="ECO:0000313" key="1">
    <source>
        <dbReference type="EMBL" id="MFD1440257.1"/>
    </source>
</evidence>
<comment type="caution">
    <text evidence="1">The sequence shown here is derived from an EMBL/GenBank/DDBJ whole genome shotgun (WGS) entry which is preliminary data.</text>
</comment>
<dbReference type="Proteomes" id="UP001597212">
    <property type="component" value="Unassembled WGS sequence"/>
</dbReference>
<sequence>MNPEFTTIALRVGGMSRQALAAALTAAHIARDDAARTLLQTMPVYPGERSYPIRLGLMHASDLGLGQGATLPRLTQTAQHYGLGLVPLAAAVYLRLQWRTQAPGQVFVASPALSNSGPRGFVLVNTDSRLQLHGFYAGDDEPVEPNTTFAFELSI</sequence>
<reference evidence="2" key="1">
    <citation type="journal article" date="2019" name="Int. J. Syst. Evol. Microbiol.">
        <title>The Global Catalogue of Microorganisms (GCM) 10K type strain sequencing project: providing services to taxonomists for standard genome sequencing and annotation.</title>
        <authorList>
            <consortium name="The Broad Institute Genomics Platform"/>
            <consortium name="The Broad Institute Genome Sequencing Center for Infectious Disease"/>
            <person name="Wu L."/>
            <person name="Ma J."/>
        </authorList>
    </citation>
    <scope>NUCLEOTIDE SEQUENCE [LARGE SCALE GENOMIC DNA]</scope>
    <source>
        <strain evidence="2">CCM 8912</strain>
    </source>
</reference>
<name>A0ABW4CS94_9LACO</name>
<protein>
    <submittedName>
        <fullName evidence="1">Uncharacterized protein</fullName>
    </submittedName>
</protein>
<organism evidence="1 2">
    <name type="scientific">Lacticaseibacillus hegangensis</name>
    <dbReference type="NCBI Taxonomy" id="2486010"/>
    <lineage>
        <taxon>Bacteria</taxon>
        <taxon>Bacillati</taxon>
        <taxon>Bacillota</taxon>
        <taxon>Bacilli</taxon>
        <taxon>Lactobacillales</taxon>
        <taxon>Lactobacillaceae</taxon>
        <taxon>Lacticaseibacillus</taxon>
    </lineage>
</organism>
<accession>A0ABW4CS94</accession>